<sequence length="103" mass="12231">MSEDCCCCQPLNPHIHTQGKPTDPVIVPQFLLSKHNLGNMSQYVGFSDWAAEDLLLLFFYGKIEMNKILIKWIKCKMHNRENREETKRNKERKRVNRKGKQRE</sequence>
<dbReference type="Proteomes" id="UP001482620">
    <property type="component" value="Unassembled WGS sequence"/>
</dbReference>
<organism evidence="2 3">
    <name type="scientific">Ilyodon furcidens</name>
    <name type="common">goldbreast splitfin</name>
    <dbReference type="NCBI Taxonomy" id="33524"/>
    <lineage>
        <taxon>Eukaryota</taxon>
        <taxon>Metazoa</taxon>
        <taxon>Chordata</taxon>
        <taxon>Craniata</taxon>
        <taxon>Vertebrata</taxon>
        <taxon>Euteleostomi</taxon>
        <taxon>Actinopterygii</taxon>
        <taxon>Neopterygii</taxon>
        <taxon>Teleostei</taxon>
        <taxon>Neoteleostei</taxon>
        <taxon>Acanthomorphata</taxon>
        <taxon>Ovalentaria</taxon>
        <taxon>Atherinomorphae</taxon>
        <taxon>Cyprinodontiformes</taxon>
        <taxon>Goodeidae</taxon>
        <taxon>Ilyodon</taxon>
    </lineage>
</organism>
<evidence type="ECO:0000256" key="1">
    <source>
        <dbReference type="SAM" id="MobiDB-lite"/>
    </source>
</evidence>
<keyword evidence="3" id="KW-1185">Reference proteome</keyword>
<dbReference type="EMBL" id="JAHRIQ010023282">
    <property type="protein sequence ID" value="MEQ2227829.1"/>
    <property type="molecule type" value="Genomic_DNA"/>
</dbReference>
<accession>A0ABV0T4S1</accession>
<feature type="region of interest" description="Disordered" evidence="1">
    <location>
        <begin position="81"/>
        <end position="103"/>
    </location>
</feature>
<name>A0ABV0T4S1_9TELE</name>
<reference evidence="2 3" key="1">
    <citation type="submission" date="2021-06" db="EMBL/GenBank/DDBJ databases">
        <authorList>
            <person name="Palmer J.M."/>
        </authorList>
    </citation>
    <scope>NUCLEOTIDE SEQUENCE [LARGE SCALE GENOMIC DNA]</scope>
    <source>
        <strain evidence="3">if_2019</strain>
        <tissue evidence="2">Muscle</tissue>
    </source>
</reference>
<feature type="compositionally biased region" description="Basic residues" evidence="1">
    <location>
        <begin position="89"/>
        <end position="103"/>
    </location>
</feature>
<gene>
    <name evidence="2" type="ORF">ILYODFUR_002384</name>
</gene>
<evidence type="ECO:0000313" key="3">
    <source>
        <dbReference type="Proteomes" id="UP001482620"/>
    </source>
</evidence>
<protein>
    <submittedName>
        <fullName evidence="2">Uncharacterized protein</fullName>
    </submittedName>
</protein>
<proteinExistence type="predicted"/>
<evidence type="ECO:0000313" key="2">
    <source>
        <dbReference type="EMBL" id="MEQ2227829.1"/>
    </source>
</evidence>
<comment type="caution">
    <text evidence="2">The sequence shown here is derived from an EMBL/GenBank/DDBJ whole genome shotgun (WGS) entry which is preliminary data.</text>
</comment>